<dbReference type="Proteomes" id="UP000190341">
    <property type="component" value="Unassembled WGS sequence"/>
</dbReference>
<keyword evidence="3" id="KW-1185">Reference proteome</keyword>
<evidence type="ECO:0000313" key="2">
    <source>
        <dbReference type="EMBL" id="SKC41147.1"/>
    </source>
</evidence>
<gene>
    <name evidence="2" type="ORF">SAMN06296058_0143</name>
</gene>
<name>A0A1T5IPR0_9GAMM</name>
<dbReference type="STRING" id="428993.SAMN06296058_0143"/>
<sequence>MKPPGLQNRLGAHAGLPLWPLPLAITMVFLVAVHLAYALSIRDGWVEACVPYLEGCVSISRAARHGVGNQVFRWLVIPCAALHVVVWWLAARWFAAPSSRVVTTMRWLGTVSACALAVYAFFLGTQGEVYGFLRRYGVTVYFGFGFLAQLLLLRVAARRHAIGVTLRRWMAVICVWMLLLGVANVIAGLALVDEVLRDRVENALEWQLGLLLVGWFALLALAWKQAALRWHSIAIRDAGGGRD</sequence>
<accession>A0A1T5IPR0</accession>
<evidence type="ECO:0008006" key="4">
    <source>
        <dbReference type="Google" id="ProtNLM"/>
    </source>
</evidence>
<dbReference type="AlphaFoldDB" id="A0A1T5IPR0"/>
<keyword evidence="1" id="KW-1133">Transmembrane helix</keyword>
<feature type="transmembrane region" description="Helical" evidence="1">
    <location>
        <begin position="71"/>
        <end position="95"/>
    </location>
</feature>
<keyword evidence="1" id="KW-0812">Transmembrane</keyword>
<feature type="transmembrane region" description="Helical" evidence="1">
    <location>
        <begin position="21"/>
        <end position="41"/>
    </location>
</feature>
<feature type="transmembrane region" description="Helical" evidence="1">
    <location>
        <begin position="107"/>
        <end position="124"/>
    </location>
</feature>
<evidence type="ECO:0000313" key="3">
    <source>
        <dbReference type="Proteomes" id="UP000190341"/>
    </source>
</evidence>
<feature type="transmembrane region" description="Helical" evidence="1">
    <location>
        <begin position="204"/>
        <end position="223"/>
    </location>
</feature>
<protein>
    <recommendedName>
        <fullName evidence="4">Frag1/DRAM/Sfk1 family protein</fullName>
    </recommendedName>
</protein>
<dbReference type="RefSeq" id="WP_139381337.1">
    <property type="nucleotide sequence ID" value="NZ_BMCL01000003.1"/>
</dbReference>
<feature type="transmembrane region" description="Helical" evidence="1">
    <location>
        <begin position="169"/>
        <end position="192"/>
    </location>
</feature>
<organism evidence="2 3">
    <name type="scientific">Pseudoxanthomonas indica</name>
    <dbReference type="NCBI Taxonomy" id="428993"/>
    <lineage>
        <taxon>Bacteria</taxon>
        <taxon>Pseudomonadati</taxon>
        <taxon>Pseudomonadota</taxon>
        <taxon>Gammaproteobacteria</taxon>
        <taxon>Lysobacterales</taxon>
        <taxon>Lysobacteraceae</taxon>
        <taxon>Pseudoxanthomonas</taxon>
    </lineage>
</organism>
<dbReference type="EMBL" id="FUZV01000001">
    <property type="protein sequence ID" value="SKC41147.1"/>
    <property type="molecule type" value="Genomic_DNA"/>
</dbReference>
<keyword evidence="1" id="KW-0472">Membrane</keyword>
<proteinExistence type="predicted"/>
<evidence type="ECO:0000256" key="1">
    <source>
        <dbReference type="SAM" id="Phobius"/>
    </source>
</evidence>
<feature type="transmembrane region" description="Helical" evidence="1">
    <location>
        <begin position="136"/>
        <end position="157"/>
    </location>
</feature>
<reference evidence="2 3" key="1">
    <citation type="submission" date="2017-02" db="EMBL/GenBank/DDBJ databases">
        <authorList>
            <person name="Peterson S.W."/>
        </authorList>
    </citation>
    <scope>NUCLEOTIDE SEQUENCE [LARGE SCALE GENOMIC DNA]</scope>
    <source>
        <strain evidence="2 3">P15</strain>
    </source>
</reference>
<dbReference type="OrthoDB" id="9180406at2"/>